<dbReference type="PANTHER" id="PTHR43364">
    <property type="entry name" value="NADH-SPECIFIC METHYLGLYOXAL REDUCTASE-RELATED"/>
    <property type="match status" value="1"/>
</dbReference>
<dbReference type="PANTHER" id="PTHR43364:SF4">
    <property type="entry name" value="NAD(P)-LINKED OXIDOREDUCTASE SUPERFAMILY PROTEIN"/>
    <property type="match status" value="1"/>
</dbReference>
<proteinExistence type="predicted"/>
<dbReference type="SUPFAM" id="SSF51430">
    <property type="entry name" value="NAD(P)-linked oxidoreductase"/>
    <property type="match status" value="1"/>
</dbReference>
<evidence type="ECO:0000259" key="2">
    <source>
        <dbReference type="Pfam" id="PF00248"/>
    </source>
</evidence>
<dbReference type="Proteomes" id="UP000622245">
    <property type="component" value="Unassembled WGS sequence"/>
</dbReference>
<comment type="caution">
    <text evidence="3">The sequence shown here is derived from an EMBL/GenBank/DDBJ whole genome shotgun (WGS) entry which is preliminary data.</text>
</comment>
<dbReference type="RefSeq" id="WP_203147813.1">
    <property type="nucleotide sequence ID" value="NZ_JAEVHL010000023.1"/>
</dbReference>
<evidence type="ECO:0000313" key="4">
    <source>
        <dbReference type="Proteomes" id="UP000622245"/>
    </source>
</evidence>
<accession>A0ABS1YDU0</accession>
<organism evidence="3 4">
    <name type="scientific">Micromonospora tarensis</name>
    <dbReference type="NCBI Taxonomy" id="2806100"/>
    <lineage>
        <taxon>Bacteria</taxon>
        <taxon>Bacillati</taxon>
        <taxon>Actinomycetota</taxon>
        <taxon>Actinomycetes</taxon>
        <taxon>Micromonosporales</taxon>
        <taxon>Micromonosporaceae</taxon>
        <taxon>Micromonospora</taxon>
    </lineage>
</organism>
<sequence length="352" mass="38217">MRYRQLGRTGLKVSSLSLGVATLGSRWGDRWTMSRPDADHLIGTALDRGINYFDTANVYNQGESESWLGAALARLSARDRVLVSTKFGYRTDPRDPNSGGCSRGTMTTSVERSLGRLGLDHIDLLYVHLWDRVTPAEETLAAAADLVTAGKVRYLGLSNVPGWYAGRADVLAQWHGWPRPAALQLNYNLLVRALEGEFLPFVRHTGTALVSWGPLANGLLSGRYRIDPERRQVTGAGRVTVSFTTGDVDPFTPVATRVLDRLADLSAETGHSPAQLALAWVLARSEVSTVLLGVSSAGQLAENLRAVELTLAPEVLAALDAASEVPIEHPWTFYTDELQTLVHGSTSTPDET</sequence>
<dbReference type="InterPro" id="IPR023210">
    <property type="entry name" value="NADP_OxRdtase_dom"/>
</dbReference>
<gene>
    <name evidence="3" type="ORF">JM949_08085</name>
</gene>
<dbReference type="Gene3D" id="3.20.20.100">
    <property type="entry name" value="NADP-dependent oxidoreductase domain"/>
    <property type="match status" value="1"/>
</dbReference>
<reference evidence="3 4" key="1">
    <citation type="submission" date="2021-01" db="EMBL/GenBank/DDBJ databases">
        <title>Draft genome sequence of Micromonospora sp. strain STR1s_6.</title>
        <authorList>
            <person name="Karlyshev A."/>
            <person name="Jawad R."/>
        </authorList>
    </citation>
    <scope>NUCLEOTIDE SEQUENCE [LARGE SCALE GENOMIC DNA]</scope>
    <source>
        <strain evidence="3 4">STR1S-6</strain>
    </source>
</reference>
<feature type="domain" description="NADP-dependent oxidoreductase" evidence="2">
    <location>
        <begin position="16"/>
        <end position="323"/>
    </location>
</feature>
<dbReference type="InterPro" id="IPR036812">
    <property type="entry name" value="NAD(P)_OxRdtase_dom_sf"/>
</dbReference>
<dbReference type="Pfam" id="PF00248">
    <property type="entry name" value="Aldo_ket_red"/>
    <property type="match status" value="1"/>
</dbReference>
<dbReference type="EMBL" id="JAEVHL010000023">
    <property type="protein sequence ID" value="MBM0275414.1"/>
    <property type="molecule type" value="Genomic_DNA"/>
</dbReference>
<keyword evidence="4" id="KW-1185">Reference proteome</keyword>
<name>A0ABS1YDU0_9ACTN</name>
<protein>
    <submittedName>
        <fullName evidence="3">Aldo/keto reductase</fullName>
    </submittedName>
</protein>
<dbReference type="InterPro" id="IPR050523">
    <property type="entry name" value="AKR_Detox_Biosynth"/>
</dbReference>
<evidence type="ECO:0000313" key="3">
    <source>
        <dbReference type="EMBL" id="MBM0275414.1"/>
    </source>
</evidence>
<keyword evidence="1" id="KW-0560">Oxidoreductase</keyword>
<evidence type="ECO:0000256" key="1">
    <source>
        <dbReference type="ARBA" id="ARBA00023002"/>
    </source>
</evidence>